<dbReference type="AlphaFoldDB" id="B0DMC9"/>
<gene>
    <name evidence="1" type="ORF">LACBIDRAFT_295074</name>
</gene>
<dbReference type="RefSeq" id="XP_001885151.1">
    <property type="nucleotide sequence ID" value="XM_001885116.1"/>
</dbReference>
<dbReference type="GeneID" id="6080744"/>
<organism evidence="2">
    <name type="scientific">Laccaria bicolor (strain S238N-H82 / ATCC MYA-4686)</name>
    <name type="common">Bicoloured deceiver</name>
    <name type="synonym">Laccaria laccata var. bicolor</name>
    <dbReference type="NCBI Taxonomy" id="486041"/>
    <lineage>
        <taxon>Eukaryota</taxon>
        <taxon>Fungi</taxon>
        <taxon>Dikarya</taxon>
        <taxon>Basidiomycota</taxon>
        <taxon>Agaricomycotina</taxon>
        <taxon>Agaricomycetes</taxon>
        <taxon>Agaricomycetidae</taxon>
        <taxon>Agaricales</taxon>
        <taxon>Agaricineae</taxon>
        <taxon>Hydnangiaceae</taxon>
        <taxon>Laccaria</taxon>
    </lineage>
</organism>
<dbReference type="HOGENOM" id="CLU_655632_0_0_1"/>
<evidence type="ECO:0000313" key="1">
    <source>
        <dbReference type="EMBL" id="EDR04260.1"/>
    </source>
</evidence>
<dbReference type="OrthoDB" id="2921984at2759"/>
<keyword evidence="2" id="KW-1185">Reference proteome</keyword>
<dbReference type="EMBL" id="DS547119">
    <property type="protein sequence ID" value="EDR04260.1"/>
    <property type="molecule type" value="Genomic_DNA"/>
</dbReference>
<reference evidence="1 2" key="1">
    <citation type="journal article" date="2008" name="Nature">
        <title>The genome of Laccaria bicolor provides insights into mycorrhizal symbiosis.</title>
        <authorList>
            <person name="Martin F."/>
            <person name="Aerts A."/>
            <person name="Ahren D."/>
            <person name="Brun A."/>
            <person name="Danchin E.G.J."/>
            <person name="Duchaussoy F."/>
            <person name="Gibon J."/>
            <person name="Kohler A."/>
            <person name="Lindquist E."/>
            <person name="Pereda V."/>
            <person name="Salamov A."/>
            <person name="Shapiro H.J."/>
            <person name="Wuyts J."/>
            <person name="Blaudez D."/>
            <person name="Buee M."/>
            <person name="Brokstein P."/>
            <person name="Canbaeck B."/>
            <person name="Cohen D."/>
            <person name="Courty P.E."/>
            <person name="Coutinho P.M."/>
            <person name="Delaruelle C."/>
            <person name="Detter J.C."/>
            <person name="Deveau A."/>
            <person name="DiFazio S."/>
            <person name="Duplessis S."/>
            <person name="Fraissinet-Tachet L."/>
            <person name="Lucic E."/>
            <person name="Frey-Klett P."/>
            <person name="Fourrey C."/>
            <person name="Feussner I."/>
            <person name="Gay G."/>
            <person name="Grimwood J."/>
            <person name="Hoegger P.J."/>
            <person name="Jain P."/>
            <person name="Kilaru S."/>
            <person name="Labbe J."/>
            <person name="Lin Y.C."/>
            <person name="Legue V."/>
            <person name="Le Tacon F."/>
            <person name="Marmeisse R."/>
            <person name="Melayah D."/>
            <person name="Montanini B."/>
            <person name="Muratet M."/>
            <person name="Nehls U."/>
            <person name="Niculita-Hirzel H."/>
            <person name="Oudot-Le Secq M.P."/>
            <person name="Peter M."/>
            <person name="Quesneville H."/>
            <person name="Rajashekar B."/>
            <person name="Reich M."/>
            <person name="Rouhier N."/>
            <person name="Schmutz J."/>
            <person name="Yin T."/>
            <person name="Chalot M."/>
            <person name="Henrissat B."/>
            <person name="Kuees U."/>
            <person name="Lucas S."/>
            <person name="Van de Peer Y."/>
            <person name="Podila G.K."/>
            <person name="Polle A."/>
            <person name="Pukkila P.J."/>
            <person name="Richardson P.M."/>
            <person name="Rouze P."/>
            <person name="Sanders I.R."/>
            <person name="Stajich J.E."/>
            <person name="Tunlid A."/>
            <person name="Tuskan G."/>
            <person name="Grigoriev I.V."/>
        </authorList>
    </citation>
    <scope>NUCLEOTIDE SEQUENCE [LARGE SCALE GENOMIC DNA]</scope>
    <source>
        <strain evidence="2">S238N-H82 / ATCC MYA-4686</strain>
    </source>
</reference>
<dbReference type="Proteomes" id="UP000001194">
    <property type="component" value="Unassembled WGS sequence"/>
</dbReference>
<proteinExistence type="predicted"/>
<evidence type="ECO:0000313" key="2">
    <source>
        <dbReference type="Proteomes" id="UP000001194"/>
    </source>
</evidence>
<dbReference type="InParanoid" id="B0DMC9"/>
<name>B0DMC9_LACBS</name>
<accession>B0DMC9</accession>
<sequence>MSIPNLFPTTTIAIDASPNFFDCKPIFQYLVVLLLGHAVSHEAGMATAHRDEPLSKRIYMSGLLIRIRLRLGLKDATGLKEVSPLSLVQHLPSPILAPEIYRAIVDALDPQVDLDTLLTLAPVSKAFYSEAIRAIYFDVGGDISMSTKRHIGFLKSAGESPKLARLVKRYQFSMYESDRGMASTVLNLLQRTLPRLINLIHFSFTGNGVTPAGRILPFSNYHMKSFYWRGVPADEKEVSAFLLCQESITKVDTTWHDTPLHENALPYLEQLRGPVTTVIAFLRPRGKVRVLHWIPGTEDHRIILALIRTTLPAFSSIRILSFGGDAVDILLSGMMKYLQSVEILELISAKGLDLPGDAWRIPNLSVLVLSKMRGCICSVVGTNHLQMAKTMFEKNRILDRIDIVLFPTTSVRIKVSIYQ</sequence>
<dbReference type="KEGG" id="lbc:LACBIDRAFT_295074"/>
<protein>
    <submittedName>
        <fullName evidence="1">Predicted protein</fullName>
    </submittedName>
</protein>